<dbReference type="GO" id="GO:0036222">
    <property type="term" value="F:XTP diphosphatase activity"/>
    <property type="evidence" value="ECO:0007669"/>
    <property type="project" value="UniProtKB-UniRule"/>
</dbReference>
<keyword evidence="4 10" id="KW-0547">Nucleotide-binding</keyword>
<dbReference type="InterPro" id="IPR029001">
    <property type="entry name" value="ITPase-like_fam"/>
</dbReference>
<keyword evidence="6 10" id="KW-0460">Magnesium</keyword>
<dbReference type="GO" id="GO:0000166">
    <property type="term" value="F:nucleotide binding"/>
    <property type="evidence" value="ECO:0007669"/>
    <property type="project" value="UniProtKB-KW"/>
</dbReference>
<dbReference type="CDD" id="cd00515">
    <property type="entry name" value="HAM1"/>
    <property type="match status" value="1"/>
</dbReference>
<dbReference type="FunFam" id="3.90.950.10:FF:000001">
    <property type="entry name" value="dITP/XTP pyrophosphatase"/>
    <property type="match status" value="1"/>
</dbReference>
<evidence type="ECO:0000256" key="9">
    <source>
        <dbReference type="ARBA" id="ARBA00052017"/>
    </source>
</evidence>
<proteinExistence type="inferred from homology"/>
<dbReference type="GO" id="GO:0036220">
    <property type="term" value="F:ITP diphosphatase activity"/>
    <property type="evidence" value="ECO:0007669"/>
    <property type="project" value="UniProtKB-UniRule"/>
</dbReference>
<organism evidence="12 15">
    <name type="scientific">Ruthenibacterium lactatiformans</name>
    <dbReference type="NCBI Taxonomy" id="1550024"/>
    <lineage>
        <taxon>Bacteria</taxon>
        <taxon>Bacillati</taxon>
        <taxon>Bacillota</taxon>
        <taxon>Clostridia</taxon>
        <taxon>Eubacteriales</taxon>
        <taxon>Oscillospiraceae</taxon>
        <taxon>Ruthenibacterium</taxon>
    </lineage>
</organism>
<evidence type="ECO:0000256" key="1">
    <source>
        <dbReference type="ARBA" id="ARBA00008023"/>
    </source>
</evidence>
<feature type="binding site" evidence="10">
    <location>
        <begin position="193"/>
        <end position="194"/>
    </location>
    <ligand>
        <name>substrate</name>
    </ligand>
</feature>
<gene>
    <name evidence="13" type="primary">rdgB</name>
    <name evidence="13" type="ORF">FYJ76_07180</name>
    <name evidence="14" type="ORF">GMD52_09880</name>
    <name evidence="12" type="ORF">TQ39_09995</name>
</gene>
<dbReference type="Gene3D" id="3.90.950.10">
    <property type="match status" value="1"/>
</dbReference>
<evidence type="ECO:0000313" key="16">
    <source>
        <dbReference type="Proteomes" id="UP000431913"/>
    </source>
</evidence>
<feature type="binding site" evidence="10">
    <location>
        <position position="69"/>
    </location>
    <ligand>
        <name>Mg(2+)</name>
        <dbReference type="ChEBI" id="CHEBI:18420"/>
    </ligand>
</feature>
<evidence type="ECO:0000313" key="15">
    <source>
        <dbReference type="Proteomes" id="UP000032483"/>
    </source>
</evidence>
<evidence type="ECO:0000313" key="13">
    <source>
        <dbReference type="EMBL" id="MST91727.1"/>
    </source>
</evidence>
<keyword evidence="7 10" id="KW-0546">Nucleotide metabolism</keyword>
<dbReference type="InterPro" id="IPR020922">
    <property type="entry name" value="dITP/XTP_pyrophosphatase"/>
</dbReference>
<dbReference type="PATRIC" id="fig|1550024.3.peg.2280"/>
<comment type="catalytic activity">
    <reaction evidence="10">
        <text>ITP + H2O = IMP + diphosphate + H(+)</text>
        <dbReference type="Rhea" id="RHEA:29399"/>
        <dbReference type="ChEBI" id="CHEBI:15377"/>
        <dbReference type="ChEBI" id="CHEBI:15378"/>
        <dbReference type="ChEBI" id="CHEBI:33019"/>
        <dbReference type="ChEBI" id="CHEBI:58053"/>
        <dbReference type="ChEBI" id="CHEBI:61402"/>
        <dbReference type="EC" id="3.6.1.66"/>
    </reaction>
</comment>
<dbReference type="Proteomes" id="UP000032483">
    <property type="component" value="Unassembled WGS sequence"/>
</dbReference>
<feature type="binding site" evidence="10">
    <location>
        <position position="70"/>
    </location>
    <ligand>
        <name>substrate</name>
    </ligand>
</feature>
<comment type="function">
    <text evidence="10">Pyrophosphatase that catalyzes the hydrolysis of nucleoside triphosphates to their monophosphate derivatives, with a high preference for the non-canonical purine nucleotides XTP (xanthosine triphosphate), dITP (deoxyinosine triphosphate) and ITP. Seems to function as a house-cleaning enzyme that removes non-canonical purine nucleotides from the nucleotide pool, thus preventing their incorporation into DNA/RNA and avoiding chromosomal lesions.</text>
</comment>
<dbReference type="PANTHER" id="PTHR11067:SF9">
    <property type="entry name" value="INOSINE TRIPHOSPHATE PYROPHOSPHATASE"/>
    <property type="match status" value="1"/>
</dbReference>
<feature type="binding site" evidence="10">
    <location>
        <begin position="7"/>
        <end position="12"/>
    </location>
    <ligand>
        <name>substrate</name>
    </ligand>
</feature>
<name>A0A0D8J282_9FIRM</name>
<dbReference type="GO" id="GO:0009117">
    <property type="term" value="P:nucleotide metabolic process"/>
    <property type="evidence" value="ECO:0007669"/>
    <property type="project" value="UniProtKB-KW"/>
</dbReference>
<feature type="binding site" evidence="10">
    <location>
        <begin position="152"/>
        <end position="155"/>
    </location>
    <ligand>
        <name>substrate</name>
    </ligand>
</feature>
<evidence type="ECO:0000256" key="4">
    <source>
        <dbReference type="ARBA" id="ARBA00022741"/>
    </source>
</evidence>
<dbReference type="RefSeq" id="WP_050005424.1">
    <property type="nucleotide sequence ID" value="NZ_CAOJUJ010000014.1"/>
</dbReference>
<comment type="similarity">
    <text evidence="1 10 11">Belongs to the HAM1 NTPase family.</text>
</comment>
<reference evidence="12" key="1">
    <citation type="submission" date="2015-02" db="EMBL/GenBank/DDBJ databases">
        <title>A novel member of the family Ruminococcaceae isolated from human feces.</title>
        <authorList>
            <person name="Shkoporov A.N."/>
            <person name="Chaplin A.V."/>
            <person name="Motuzova O.V."/>
            <person name="Kafarskaia L.I."/>
            <person name="Khokhlova E.V."/>
            <person name="Efimov B.A."/>
        </authorList>
    </citation>
    <scope>NUCLEOTIDE SEQUENCE [LARGE SCALE GENOMIC DNA]</scope>
    <source>
        <strain evidence="12">585-1</strain>
    </source>
</reference>
<dbReference type="AlphaFoldDB" id="A0A0D8J282"/>
<dbReference type="GeneID" id="42856915"/>
<comment type="subunit">
    <text evidence="2 10">Homodimer.</text>
</comment>
<dbReference type="Proteomes" id="UP000449193">
    <property type="component" value="Unassembled WGS sequence"/>
</dbReference>
<keyword evidence="3 10" id="KW-0479">Metal-binding</keyword>
<comment type="cofactor">
    <cofactor evidence="10">
        <name>Mg(2+)</name>
        <dbReference type="ChEBI" id="CHEBI:18420"/>
    </cofactor>
    <text evidence="10">Binds 1 Mg(2+) ion per subunit.</text>
</comment>
<evidence type="ECO:0000256" key="8">
    <source>
        <dbReference type="ARBA" id="ARBA00051875"/>
    </source>
</evidence>
<evidence type="ECO:0000256" key="10">
    <source>
        <dbReference type="HAMAP-Rule" id="MF_01405"/>
    </source>
</evidence>
<evidence type="ECO:0000256" key="2">
    <source>
        <dbReference type="ARBA" id="ARBA00011738"/>
    </source>
</evidence>
<feature type="binding site" evidence="10">
    <location>
        <position position="40"/>
    </location>
    <ligand>
        <name>Mg(2+)</name>
        <dbReference type="ChEBI" id="CHEBI:18420"/>
    </ligand>
</feature>
<dbReference type="HAMAP" id="MF_01405">
    <property type="entry name" value="Non_canon_purine_NTPase"/>
    <property type="match status" value="1"/>
</dbReference>
<keyword evidence="5 10" id="KW-0378">Hydrolase</keyword>
<evidence type="ECO:0000256" key="3">
    <source>
        <dbReference type="ARBA" id="ARBA00022723"/>
    </source>
</evidence>
<dbReference type="GO" id="GO:0009146">
    <property type="term" value="P:purine nucleoside triphosphate catabolic process"/>
    <property type="evidence" value="ECO:0007669"/>
    <property type="project" value="UniProtKB-UniRule"/>
</dbReference>
<dbReference type="SUPFAM" id="SSF52972">
    <property type="entry name" value="ITPase-like"/>
    <property type="match status" value="1"/>
</dbReference>
<evidence type="ECO:0000313" key="14">
    <source>
        <dbReference type="EMBL" id="MTS51849.1"/>
    </source>
</evidence>
<keyword evidence="15" id="KW-1185">Reference proteome</keyword>
<dbReference type="Pfam" id="PF01725">
    <property type="entry name" value="Ham1p_like"/>
    <property type="match status" value="1"/>
</dbReference>
<dbReference type="InterPro" id="IPR002637">
    <property type="entry name" value="RdgB/HAM1"/>
</dbReference>
<dbReference type="GO" id="GO:0035870">
    <property type="term" value="F:dITP diphosphatase activity"/>
    <property type="evidence" value="ECO:0007669"/>
    <property type="project" value="UniProtKB-UniRule"/>
</dbReference>
<comment type="caution">
    <text evidence="12">The sequence shown here is derived from an EMBL/GenBank/DDBJ whole genome shotgun (WGS) entry which is preliminary data.</text>
</comment>
<comment type="catalytic activity">
    <reaction evidence="8 10">
        <text>dITP + H2O = dIMP + diphosphate + H(+)</text>
        <dbReference type="Rhea" id="RHEA:28342"/>
        <dbReference type="ChEBI" id="CHEBI:15377"/>
        <dbReference type="ChEBI" id="CHEBI:15378"/>
        <dbReference type="ChEBI" id="CHEBI:33019"/>
        <dbReference type="ChEBI" id="CHEBI:61194"/>
        <dbReference type="ChEBI" id="CHEBI:61382"/>
        <dbReference type="EC" id="3.6.1.66"/>
    </reaction>
</comment>
<evidence type="ECO:0000256" key="7">
    <source>
        <dbReference type="ARBA" id="ARBA00023080"/>
    </source>
</evidence>
<feature type="binding site" evidence="10">
    <location>
        <position position="188"/>
    </location>
    <ligand>
        <name>substrate</name>
    </ligand>
</feature>
<reference evidence="14 17" key="2">
    <citation type="journal article" date="2019" name="Nat. Med.">
        <title>A library of human gut bacterial isolates paired with longitudinal multiomics data enables mechanistic microbiome research.</title>
        <authorList>
            <person name="Poyet M."/>
            <person name="Groussin M."/>
            <person name="Gibbons S.M."/>
            <person name="Avila-Pacheco J."/>
            <person name="Jiang X."/>
            <person name="Kearney S.M."/>
            <person name="Perrotta A.R."/>
            <person name="Berdy B."/>
            <person name="Zhao S."/>
            <person name="Lieberman T.D."/>
            <person name="Swanson P.K."/>
            <person name="Smith M."/>
            <person name="Roesemann S."/>
            <person name="Alexander J.E."/>
            <person name="Rich S.A."/>
            <person name="Livny J."/>
            <person name="Vlamakis H."/>
            <person name="Clish C."/>
            <person name="Bullock K."/>
            <person name="Deik A."/>
            <person name="Scott J."/>
            <person name="Pierce K.A."/>
            <person name="Xavier R.J."/>
            <person name="Alm E.J."/>
        </authorList>
    </citation>
    <scope>NUCLEOTIDE SEQUENCE [LARGE SCALE GENOMIC DNA]</scope>
    <source>
        <strain evidence="14 17">BIOML-A7</strain>
    </source>
</reference>
<evidence type="ECO:0000256" key="5">
    <source>
        <dbReference type="ARBA" id="ARBA00022801"/>
    </source>
</evidence>
<sequence>MEFIAATNNPGKMAEMRRILERMGHTVRSQREAGVTLEPEENGTTFAENARIKARAICEAAGTATIADDSGLCVDALDGAPGVYSARYCGRHGDDEANNDKLLEELAGVPEGKRAARFVSSICVCLPGGRCAVFEGVCPGRVGFVRRGTNGFGYDPLFIPDEVGVPGGGGTAENTQGRSYAELSAAEKDAISHRGRAMERMEAELARFLADGSVIGMTCGNACITVADKAEG</sequence>
<dbReference type="Proteomes" id="UP000431913">
    <property type="component" value="Unassembled WGS sequence"/>
</dbReference>
<dbReference type="EMBL" id="WMZR01000011">
    <property type="protein sequence ID" value="MTS51849.1"/>
    <property type="molecule type" value="Genomic_DNA"/>
</dbReference>
<feature type="active site" description="Proton acceptor" evidence="10">
    <location>
        <position position="69"/>
    </location>
</feature>
<dbReference type="GO" id="GO:0046872">
    <property type="term" value="F:metal ion binding"/>
    <property type="evidence" value="ECO:0007669"/>
    <property type="project" value="UniProtKB-KW"/>
</dbReference>
<dbReference type="EMBL" id="VUNJ01000006">
    <property type="protein sequence ID" value="MST91727.1"/>
    <property type="molecule type" value="Genomic_DNA"/>
</dbReference>
<dbReference type="GO" id="GO:0005829">
    <property type="term" value="C:cytosol"/>
    <property type="evidence" value="ECO:0007669"/>
    <property type="project" value="TreeGrafter"/>
</dbReference>
<evidence type="ECO:0000256" key="6">
    <source>
        <dbReference type="ARBA" id="ARBA00022842"/>
    </source>
</evidence>
<comment type="catalytic activity">
    <reaction evidence="9 10">
        <text>XTP + H2O = XMP + diphosphate + H(+)</text>
        <dbReference type="Rhea" id="RHEA:28610"/>
        <dbReference type="ChEBI" id="CHEBI:15377"/>
        <dbReference type="ChEBI" id="CHEBI:15378"/>
        <dbReference type="ChEBI" id="CHEBI:33019"/>
        <dbReference type="ChEBI" id="CHEBI:57464"/>
        <dbReference type="ChEBI" id="CHEBI:61314"/>
        <dbReference type="EC" id="3.6.1.66"/>
    </reaction>
</comment>
<dbReference type="NCBIfam" id="TIGR00042">
    <property type="entry name" value="RdgB/HAM1 family non-canonical purine NTP pyrophosphatase"/>
    <property type="match status" value="1"/>
</dbReference>
<dbReference type="PANTHER" id="PTHR11067">
    <property type="entry name" value="INOSINE TRIPHOSPHATE PYROPHOSPHATASE/HAM1 PROTEIN"/>
    <property type="match status" value="1"/>
</dbReference>
<accession>A0A0D8J282</accession>
<evidence type="ECO:0000313" key="12">
    <source>
        <dbReference type="EMBL" id="KJF39883.1"/>
    </source>
</evidence>
<protein>
    <recommendedName>
        <fullName evidence="10">dITP/XTP pyrophosphatase</fullName>
        <ecNumber evidence="10">3.6.1.66</ecNumber>
    </recommendedName>
    <alternativeName>
        <fullName evidence="10">Non-canonical purine NTP pyrophosphatase</fullName>
    </alternativeName>
    <alternativeName>
        <fullName evidence="10">Non-standard purine NTP pyrophosphatase</fullName>
    </alternativeName>
    <alternativeName>
        <fullName evidence="10">Nucleoside-triphosphate diphosphatase</fullName>
    </alternativeName>
    <alternativeName>
        <fullName evidence="10">Nucleoside-triphosphate pyrophosphatase</fullName>
        <shortName evidence="10">NTPase</shortName>
    </alternativeName>
</protein>
<dbReference type="EMBL" id="JXXK01000012">
    <property type="protein sequence ID" value="KJF39883.1"/>
    <property type="molecule type" value="Genomic_DNA"/>
</dbReference>
<dbReference type="GO" id="GO:0017111">
    <property type="term" value="F:ribonucleoside triphosphate phosphatase activity"/>
    <property type="evidence" value="ECO:0007669"/>
    <property type="project" value="InterPro"/>
</dbReference>
<dbReference type="EC" id="3.6.1.66" evidence="10"/>
<evidence type="ECO:0000256" key="11">
    <source>
        <dbReference type="RuleBase" id="RU003781"/>
    </source>
</evidence>
<reference evidence="13 16" key="3">
    <citation type="submission" date="2019-08" db="EMBL/GenBank/DDBJ databases">
        <title>In-depth cultivation of the pig gut microbiome towards novel bacterial diversity and tailored functional studies.</title>
        <authorList>
            <person name="Wylensek D."/>
            <person name="Hitch T.C.A."/>
            <person name="Clavel T."/>
        </authorList>
    </citation>
    <scope>NUCLEOTIDE SEQUENCE [LARGE SCALE GENOMIC DNA]</scope>
    <source>
        <strain evidence="13 16">WCA3-601-WT-6J</strain>
    </source>
</reference>
<evidence type="ECO:0000313" key="17">
    <source>
        <dbReference type="Proteomes" id="UP000449193"/>
    </source>
</evidence>